<evidence type="ECO:0000256" key="1">
    <source>
        <dbReference type="ARBA" id="ARBA00009091"/>
    </source>
</evidence>
<feature type="signal peptide" evidence="4">
    <location>
        <begin position="1"/>
        <end position="24"/>
    </location>
</feature>
<dbReference type="Proteomes" id="UP000297635">
    <property type="component" value="Unassembled WGS sequence"/>
</dbReference>
<gene>
    <name evidence="5" type="ORF">EZ315_06430</name>
</gene>
<feature type="chain" id="PRO_5021346316" evidence="4">
    <location>
        <begin position="25"/>
        <end position="206"/>
    </location>
</feature>
<evidence type="ECO:0000313" key="5">
    <source>
        <dbReference type="EMBL" id="TGG40338.1"/>
    </source>
</evidence>
<reference evidence="5 6" key="1">
    <citation type="submission" date="2019-02" db="EMBL/GenBank/DDBJ databases">
        <title>Isolation and identification of novel species under the genus Muribaculum.</title>
        <authorList>
            <person name="Miyake S."/>
            <person name="Ding Y."/>
            <person name="Low A."/>
            <person name="Soh M."/>
            <person name="Seedorf H."/>
        </authorList>
    </citation>
    <scope>NUCLEOTIDE SEQUENCE [LARGE SCALE GENOMIC DNA]</scope>
    <source>
        <strain evidence="5 6">TLL-A3</strain>
    </source>
</reference>
<evidence type="ECO:0000256" key="3">
    <source>
        <dbReference type="SAM" id="MobiDB-lite"/>
    </source>
</evidence>
<dbReference type="PROSITE" id="PS51257">
    <property type="entry name" value="PROKAR_LIPOPROTEIN"/>
    <property type="match status" value="1"/>
</dbReference>
<keyword evidence="6" id="KW-1185">Reference proteome</keyword>
<organism evidence="5 6">
    <name type="scientific">Duncaniella freteri</name>
    <dbReference type="NCBI Taxonomy" id="2530391"/>
    <lineage>
        <taxon>Bacteria</taxon>
        <taxon>Pseudomonadati</taxon>
        <taxon>Bacteroidota</taxon>
        <taxon>Bacteroidia</taxon>
        <taxon>Bacteroidales</taxon>
        <taxon>Muribaculaceae</taxon>
        <taxon>Duncaniella</taxon>
    </lineage>
</organism>
<dbReference type="SMART" id="SM00935">
    <property type="entry name" value="OmpH"/>
    <property type="match status" value="1"/>
</dbReference>
<evidence type="ECO:0000256" key="2">
    <source>
        <dbReference type="ARBA" id="ARBA00022729"/>
    </source>
</evidence>
<dbReference type="SUPFAM" id="SSF111384">
    <property type="entry name" value="OmpH-like"/>
    <property type="match status" value="1"/>
</dbReference>
<feature type="compositionally biased region" description="Low complexity" evidence="3">
    <location>
        <begin position="32"/>
        <end position="46"/>
    </location>
</feature>
<evidence type="ECO:0000256" key="4">
    <source>
        <dbReference type="SAM" id="SignalP"/>
    </source>
</evidence>
<proteinExistence type="inferred from homology"/>
<accession>A0A4Z0VA34</accession>
<dbReference type="InterPro" id="IPR005632">
    <property type="entry name" value="Chaperone_Skp"/>
</dbReference>
<dbReference type="Pfam" id="PF03938">
    <property type="entry name" value="OmpH"/>
    <property type="match status" value="1"/>
</dbReference>
<protein>
    <submittedName>
        <fullName evidence="5">OmpH family outer membrane protein</fullName>
    </submittedName>
</protein>
<dbReference type="PANTHER" id="PTHR35089:SF1">
    <property type="entry name" value="CHAPERONE PROTEIN SKP"/>
    <property type="match status" value="1"/>
</dbReference>
<dbReference type="GO" id="GO:0050821">
    <property type="term" value="P:protein stabilization"/>
    <property type="evidence" value="ECO:0007669"/>
    <property type="project" value="TreeGrafter"/>
</dbReference>
<comment type="caution">
    <text evidence="5">The sequence shown here is derived from an EMBL/GenBank/DDBJ whole genome shotgun (WGS) entry which is preliminary data.</text>
</comment>
<dbReference type="InterPro" id="IPR024930">
    <property type="entry name" value="Skp_dom_sf"/>
</dbReference>
<dbReference type="AlphaFoldDB" id="A0A4Z0VA34"/>
<keyword evidence="2 4" id="KW-0732">Signal</keyword>
<dbReference type="PANTHER" id="PTHR35089">
    <property type="entry name" value="CHAPERONE PROTEIN SKP"/>
    <property type="match status" value="1"/>
</dbReference>
<sequence length="206" mass="22588">MKKLAMSASSLLLGIMALSMTSCGGDSATDKSSATQAPTATSADGATTTSSINIRYIDGDSVLAHYQLAKDLQEATMRAVQRIDNARNSKGTEIQKFAASIQQKAQSNGYLTEASYNADMQKLQKMQQDAENYLASLSRNADNELAQQQIQLNDSIEKFIKEYNASKKYDAILYKNAGVYFNPSLDITNEVIEGLNARYTKPEEKK</sequence>
<feature type="region of interest" description="Disordered" evidence="3">
    <location>
        <begin position="27"/>
        <end position="46"/>
    </location>
</feature>
<name>A0A4Z0VA34_9BACT</name>
<dbReference type="Gene3D" id="3.30.910.20">
    <property type="entry name" value="Skp domain"/>
    <property type="match status" value="1"/>
</dbReference>
<dbReference type="GeneID" id="82149425"/>
<comment type="similarity">
    <text evidence="1">Belongs to the Skp family.</text>
</comment>
<dbReference type="GO" id="GO:0005829">
    <property type="term" value="C:cytosol"/>
    <property type="evidence" value="ECO:0007669"/>
    <property type="project" value="TreeGrafter"/>
</dbReference>
<evidence type="ECO:0000313" key="6">
    <source>
        <dbReference type="Proteomes" id="UP000297635"/>
    </source>
</evidence>
<dbReference type="GO" id="GO:0051082">
    <property type="term" value="F:unfolded protein binding"/>
    <property type="evidence" value="ECO:0007669"/>
    <property type="project" value="InterPro"/>
</dbReference>
<dbReference type="EMBL" id="SJSA01000001">
    <property type="protein sequence ID" value="TGG40338.1"/>
    <property type="molecule type" value="Genomic_DNA"/>
</dbReference>
<dbReference type="RefSeq" id="WP_135471351.1">
    <property type="nucleotide sequence ID" value="NZ_CASCNC010000068.1"/>
</dbReference>